<comment type="caution">
    <text evidence="5">The sequence shown here is derived from an EMBL/GenBank/DDBJ whole genome shotgun (WGS) entry which is preliminary data.</text>
</comment>
<keyword evidence="2" id="KW-0058">Aromatic hydrocarbons catabolism</keyword>
<evidence type="ECO:0000313" key="6">
    <source>
        <dbReference type="Proteomes" id="UP001165270"/>
    </source>
</evidence>
<feature type="domain" description="Epoxide hydrolase N-terminal" evidence="4">
    <location>
        <begin position="13"/>
        <end position="118"/>
    </location>
</feature>
<dbReference type="InterPro" id="IPR016292">
    <property type="entry name" value="Epoxide_hydrolase"/>
</dbReference>
<proteinExistence type="inferred from homology"/>
<dbReference type="PIRSF" id="PIRSF001112">
    <property type="entry name" value="Epoxide_hydrolase"/>
    <property type="match status" value="1"/>
</dbReference>
<dbReference type="InterPro" id="IPR000639">
    <property type="entry name" value="Epox_hydrolase-like"/>
</dbReference>
<evidence type="ECO:0000256" key="2">
    <source>
        <dbReference type="ARBA" id="ARBA00022797"/>
    </source>
</evidence>
<comment type="similarity">
    <text evidence="1">Belongs to the peptidase S33 family.</text>
</comment>
<dbReference type="Gene3D" id="3.40.50.1820">
    <property type="entry name" value="alpha/beta hydrolase"/>
    <property type="match status" value="1"/>
</dbReference>
<dbReference type="GO" id="GO:0016787">
    <property type="term" value="F:hydrolase activity"/>
    <property type="evidence" value="ECO:0007669"/>
    <property type="project" value="UniProtKB-KW"/>
</dbReference>
<evidence type="ECO:0000259" key="4">
    <source>
        <dbReference type="Pfam" id="PF06441"/>
    </source>
</evidence>
<evidence type="ECO:0000256" key="3">
    <source>
        <dbReference type="ARBA" id="ARBA00022801"/>
    </source>
</evidence>
<dbReference type="PRINTS" id="PR00412">
    <property type="entry name" value="EPOXHYDRLASE"/>
</dbReference>
<dbReference type="PANTHER" id="PTHR21661">
    <property type="entry name" value="EPOXIDE HYDROLASE 1-RELATED"/>
    <property type="match status" value="1"/>
</dbReference>
<dbReference type="Pfam" id="PF06441">
    <property type="entry name" value="EHN"/>
    <property type="match status" value="1"/>
</dbReference>
<dbReference type="PANTHER" id="PTHR21661:SF35">
    <property type="entry name" value="EPOXIDE HYDROLASE"/>
    <property type="match status" value="1"/>
</dbReference>
<evidence type="ECO:0000313" key="5">
    <source>
        <dbReference type="EMBL" id="MCI3242365.1"/>
    </source>
</evidence>
<name>A0ABS9XK11_9ACTN</name>
<dbReference type="InterPro" id="IPR010497">
    <property type="entry name" value="Epoxide_hydro_N"/>
</dbReference>
<dbReference type="Proteomes" id="UP001165270">
    <property type="component" value="Unassembled WGS sequence"/>
</dbReference>
<dbReference type="EMBL" id="JALDAX010000008">
    <property type="protein sequence ID" value="MCI3242365.1"/>
    <property type="molecule type" value="Genomic_DNA"/>
</dbReference>
<accession>A0ABS9XK11</accession>
<protein>
    <submittedName>
        <fullName evidence="5">Epoxide hydrolase</fullName>
    </submittedName>
</protein>
<organism evidence="5 6">
    <name type="scientific">Streptomyces spinosisporus</name>
    <dbReference type="NCBI Taxonomy" id="2927582"/>
    <lineage>
        <taxon>Bacteria</taxon>
        <taxon>Bacillati</taxon>
        <taxon>Actinomycetota</taxon>
        <taxon>Actinomycetes</taxon>
        <taxon>Kitasatosporales</taxon>
        <taxon>Streptomycetaceae</taxon>
        <taxon>Streptomyces</taxon>
    </lineage>
</organism>
<reference evidence="5" key="1">
    <citation type="submission" date="2022-03" db="EMBL/GenBank/DDBJ databases">
        <title>Streptomyces 7R015 and 7R016 isolated from Barleria lupulina in Thailand.</title>
        <authorList>
            <person name="Kanchanasin P."/>
            <person name="Phongsopitanun W."/>
            <person name="Tanasupawat S."/>
        </authorList>
    </citation>
    <scope>NUCLEOTIDE SEQUENCE</scope>
    <source>
        <strain evidence="5">7R016</strain>
    </source>
</reference>
<keyword evidence="6" id="KW-1185">Reference proteome</keyword>
<dbReference type="InterPro" id="IPR029058">
    <property type="entry name" value="AB_hydrolase_fold"/>
</dbReference>
<dbReference type="RefSeq" id="WP_242710893.1">
    <property type="nucleotide sequence ID" value="NZ_JALDAX010000008.1"/>
</dbReference>
<evidence type="ECO:0000256" key="1">
    <source>
        <dbReference type="ARBA" id="ARBA00010088"/>
    </source>
</evidence>
<gene>
    <name evidence="5" type="ORF">MQN93_21815</name>
</gene>
<keyword evidence="3 5" id="KW-0378">Hydrolase</keyword>
<sequence>MTSSPTNTGPDTIRPFRLDIPQSALHDLHERLDRTRWPDELPGTGWAYGVPADYLRELAHHWRHAYDWRAAEAQLNAWPQFTTTIDGSTVHFAHVRSPEPDATPLIITHGWPGSIVEFLDVVGPLTDPVAHGGEAADAFHVVVPSIPGFGLSGPPADTGWEAGRVADAWAELMRRLGYERFGAQGGDWGAAISRELGRAHPDRVIGVHLNLLPGAQQASEPTQDELDELGTEEQERALLSWQRWREWSRESTGYAVQQATRPQTLAYALTDSPVGQLAWIVEKFREWTDSQLLPEEAVDRDRMLTNVMLYWLTGTAGSAGRIYYERAHATGRVALQTEPSAAPTALALFPAEPQVALRHKAERTENLVRWTEFERGGHFPAMEAPDLLVGDVRAFFRQLREKG</sequence>
<dbReference type="SUPFAM" id="SSF53474">
    <property type="entry name" value="alpha/beta-Hydrolases"/>
    <property type="match status" value="1"/>
</dbReference>